<dbReference type="AlphaFoldDB" id="M0CKW0"/>
<evidence type="ECO:0000259" key="1">
    <source>
        <dbReference type="Pfam" id="PF10069"/>
    </source>
</evidence>
<dbReference type="InterPro" id="IPR019278">
    <property type="entry name" value="DICT_dom"/>
</dbReference>
<dbReference type="Proteomes" id="UP000011615">
    <property type="component" value="Unassembled WGS sequence"/>
</dbReference>
<dbReference type="RefSeq" id="WP_008010207.1">
    <property type="nucleotide sequence ID" value="NZ_AOIT01000021.1"/>
</dbReference>
<dbReference type="PIRSF" id="PIRSF030471">
    <property type="entry name" value="STR_Vng0742h_prd"/>
    <property type="match status" value="1"/>
</dbReference>
<dbReference type="EMBL" id="AOIT01000021">
    <property type="protein sequence ID" value="ELZ23925.1"/>
    <property type="molecule type" value="Genomic_DNA"/>
</dbReference>
<protein>
    <submittedName>
        <fullName evidence="2">Putative sensor protein</fullName>
    </submittedName>
</protein>
<dbReference type="InterPro" id="IPR016954">
    <property type="entry name" value="Uncharacterised_Vng0742h"/>
</dbReference>
<comment type="caution">
    <text evidence="2">The sequence shown here is derived from an EMBL/GenBank/DDBJ whole genome shotgun (WGS) entry which is preliminary data.</text>
</comment>
<dbReference type="OrthoDB" id="198447at2157"/>
<evidence type="ECO:0000313" key="2">
    <source>
        <dbReference type="EMBL" id="ELZ23925.1"/>
    </source>
</evidence>
<feature type="domain" description="DICT" evidence="1">
    <location>
        <begin position="107"/>
        <end position="213"/>
    </location>
</feature>
<organism evidence="2 3">
    <name type="scientific">Natrinema limicola JCM 13563</name>
    <dbReference type="NCBI Taxonomy" id="1230457"/>
    <lineage>
        <taxon>Archaea</taxon>
        <taxon>Methanobacteriati</taxon>
        <taxon>Methanobacteriota</taxon>
        <taxon>Stenosarchaea group</taxon>
        <taxon>Halobacteria</taxon>
        <taxon>Halobacteriales</taxon>
        <taxon>Natrialbaceae</taxon>
        <taxon>Natrinema</taxon>
    </lineage>
</organism>
<name>M0CKW0_9EURY</name>
<sequence length="246" mass="27509">MNELGDPIETVEGQRKTLEVHTDDDAIFEGLRRQFETRNVDVGRQSLGSLDGAGFVIIRSADGTFRGALGLDQFAAILSPRTHPPWVLAETDDDRAELFSFLEETLFTSYSRRQMLATSREIEDRAWRVGAGRLYAGFERAPALAAQTDVYERFGRHDSLSVAVFIDGEWTEPVPEDVAVVSEYGSELGDYWFVVFDGGDNDQEACALLAEERHPGSFYGFWTYDPELVAELVTYLETTYDAPAPS</sequence>
<keyword evidence="3" id="KW-1185">Reference proteome</keyword>
<proteinExistence type="predicted"/>
<evidence type="ECO:0000313" key="3">
    <source>
        <dbReference type="Proteomes" id="UP000011615"/>
    </source>
</evidence>
<dbReference type="Pfam" id="PF10069">
    <property type="entry name" value="DICT"/>
    <property type="match status" value="1"/>
</dbReference>
<dbReference type="eggNOG" id="arCOG02909">
    <property type="taxonomic scope" value="Archaea"/>
</dbReference>
<gene>
    <name evidence="2" type="ORF">C476_04230</name>
</gene>
<dbReference type="STRING" id="1230457.C476_04230"/>
<dbReference type="PATRIC" id="fig|1230457.4.peg.845"/>
<reference evidence="2 3" key="1">
    <citation type="journal article" date="2014" name="PLoS Genet.">
        <title>Phylogenetically driven sequencing of extremely halophilic archaea reveals strategies for static and dynamic osmo-response.</title>
        <authorList>
            <person name="Becker E.A."/>
            <person name="Seitzer P.M."/>
            <person name="Tritt A."/>
            <person name="Larsen D."/>
            <person name="Krusor M."/>
            <person name="Yao A.I."/>
            <person name="Wu D."/>
            <person name="Madern D."/>
            <person name="Eisen J.A."/>
            <person name="Darling A.E."/>
            <person name="Facciotti M.T."/>
        </authorList>
    </citation>
    <scope>NUCLEOTIDE SEQUENCE [LARGE SCALE GENOMIC DNA]</scope>
    <source>
        <strain evidence="2 3">JCM 13563</strain>
    </source>
</reference>
<accession>M0CKW0</accession>